<evidence type="ECO:0000313" key="2">
    <source>
        <dbReference type="Proteomes" id="UP000231450"/>
    </source>
</evidence>
<dbReference type="Gene3D" id="3.40.50.150">
    <property type="entry name" value="Vaccinia Virus protein VP39"/>
    <property type="match status" value="1"/>
</dbReference>
<name>A0A2M8KDC9_9BACT</name>
<accession>A0A2M8KDC9</accession>
<sequence length="207" mass="24049">MTYYSEKKYAKKDDLWFERFCFNRWFEHVSAPILDIGCATGNFVAVNPGIIEGIDIDKDSLKIAMERGLNARYLDAEKMNNLSSNHYNGIFAKQVIEHLDNPLEFMKQIHRVLKPGGRAVLLTPNCPWALRKFFWDDYTHKQPFTLKSLKTISQDSGFSKLKISYEYRSFPGLGWLFRNLKLHPDRVAQFQNLIGIKSLALILIVEK</sequence>
<comment type="caution">
    <text evidence="1">The sequence shown here is derived from an EMBL/GenBank/DDBJ whole genome shotgun (WGS) entry which is preliminary data.</text>
</comment>
<gene>
    <name evidence="1" type="ORF">COU81_03575</name>
</gene>
<protein>
    <recommendedName>
        <fullName evidence="3">Methyltransferase type 11 domain-containing protein</fullName>
    </recommendedName>
</protein>
<dbReference type="Proteomes" id="UP000231450">
    <property type="component" value="Unassembled WGS sequence"/>
</dbReference>
<evidence type="ECO:0008006" key="3">
    <source>
        <dbReference type="Google" id="ProtNLM"/>
    </source>
</evidence>
<dbReference type="CDD" id="cd02440">
    <property type="entry name" value="AdoMet_MTases"/>
    <property type="match status" value="1"/>
</dbReference>
<dbReference type="Pfam" id="PF13489">
    <property type="entry name" value="Methyltransf_23"/>
    <property type="match status" value="1"/>
</dbReference>
<dbReference type="InterPro" id="IPR029063">
    <property type="entry name" value="SAM-dependent_MTases_sf"/>
</dbReference>
<dbReference type="SUPFAM" id="SSF53335">
    <property type="entry name" value="S-adenosyl-L-methionine-dependent methyltransferases"/>
    <property type="match status" value="1"/>
</dbReference>
<dbReference type="EMBL" id="PFDW01000072">
    <property type="protein sequence ID" value="PJE57917.1"/>
    <property type="molecule type" value="Genomic_DNA"/>
</dbReference>
<dbReference type="AlphaFoldDB" id="A0A2M8KDC9"/>
<evidence type="ECO:0000313" key="1">
    <source>
        <dbReference type="EMBL" id="PJE57917.1"/>
    </source>
</evidence>
<reference evidence="2" key="1">
    <citation type="submission" date="2017-09" db="EMBL/GenBank/DDBJ databases">
        <title>Depth-based differentiation of microbial function through sediment-hosted aquifers and enrichment of novel symbionts in the deep terrestrial subsurface.</title>
        <authorList>
            <person name="Probst A.J."/>
            <person name="Ladd B."/>
            <person name="Jarett J.K."/>
            <person name="Geller-Mcgrath D.E."/>
            <person name="Sieber C.M.K."/>
            <person name="Emerson J.B."/>
            <person name="Anantharaman K."/>
            <person name="Thomas B.C."/>
            <person name="Malmstrom R."/>
            <person name="Stieglmeier M."/>
            <person name="Klingl A."/>
            <person name="Woyke T."/>
            <person name="Ryan C.M."/>
            <person name="Banfield J.F."/>
        </authorList>
    </citation>
    <scope>NUCLEOTIDE SEQUENCE [LARGE SCALE GENOMIC DNA]</scope>
</reference>
<organism evidence="1 2">
    <name type="scientific">Candidatus Portnoybacteria bacterium CG10_big_fil_rev_8_21_14_0_10_36_7</name>
    <dbReference type="NCBI Taxonomy" id="1974812"/>
    <lineage>
        <taxon>Bacteria</taxon>
        <taxon>Candidatus Portnoyibacteriota</taxon>
    </lineage>
</organism>
<dbReference type="PANTHER" id="PTHR43861">
    <property type="entry name" value="TRANS-ACONITATE 2-METHYLTRANSFERASE-RELATED"/>
    <property type="match status" value="1"/>
</dbReference>
<proteinExistence type="predicted"/>